<feature type="domain" description="Peptidase S8/S53" evidence="6">
    <location>
        <begin position="11"/>
        <end position="231"/>
    </location>
</feature>
<evidence type="ECO:0000256" key="1">
    <source>
        <dbReference type="ARBA" id="ARBA00011073"/>
    </source>
</evidence>
<dbReference type="PANTHER" id="PTHR43806:SF11">
    <property type="entry name" value="CEREVISIN-RELATED"/>
    <property type="match status" value="1"/>
</dbReference>
<dbReference type="Gene3D" id="3.40.50.200">
    <property type="entry name" value="Peptidase S8/S53 domain"/>
    <property type="match status" value="1"/>
</dbReference>
<evidence type="ECO:0000256" key="5">
    <source>
        <dbReference type="PROSITE-ProRule" id="PRU01240"/>
    </source>
</evidence>
<name>A0A0F7F924_PAEDU</name>
<evidence type="ECO:0000256" key="2">
    <source>
        <dbReference type="ARBA" id="ARBA00022670"/>
    </source>
</evidence>
<dbReference type="InterPro" id="IPR000209">
    <property type="entry name" value="Peptidase_S8/S53_dom"/>
</dbReference>
<dbReference type="PROSITE" id="PS00136">
    <property type="entry name" value="SUBTILASE_ASP"/>
    <property type="match status" value="1"/>
</dbReference>
<feature type="active site" description="Charge relay system" evidence="5">
    <location>
        <position position="198"/>
    </location>
</feature>
<evidence type="ECO:0000256" key="4">
    <source>
        <dbReference type="ARBA" id="ARBA00022825"/>
    </source>
</evidence>
<dbReference type="GO" id="GO:0006508">
    <property type="term" value="P:proteolysis"/>
    <property type="evidence" value="ECO:0007669"/>
    <property type="project" value="UniProtKB-KW"/>
</dbReference>
<evidence type="ECO:0000313" key="8">
    <source>
        <dbReference type="Proteomes" id="UP000034189"/>
    </source>
</evidence>
<dbReference type="PANTHER" id="PTHR43806">
    <property type="entry name" value="PEPTIDASE S8"/>
    <property type="match status" value="1"/>
</dbReference>
<gene>
    <name evidence="7" type="ORF">VK70_10595</name>
</gene>
<accession>A0A0F7F924</accession>
<comment type="similarity">
    <text evidence="1 5">Belongs to the peptidase S8 family.</text>
</comment>
<dbReference type="Pfam" id="PF00082">
    <property type="entry name" value="Peptidase_S8"/>
    <property type="match status" value="1"/>
</dbReference>
<keyword evidence="4 5" id="KW-0720">Serine protease</keyword>
<feature type="active site" description="Charge relay system" evidence="5">
    <location>
        <position position="54"/>
    </location>
</feature>
<evidence type="ECO:0000259" key="6">
    <source>
        <dbReference type="Pfam" id="PF00082"/>
    </source>
</evidence>
<dbReference type="EMBL" id="CP011114">
    <property type="protein sequence ID" value="AKG34958.1"/>
    <property type="molecule type" value="Genomic_DNA"/>
</dbReference>
<dbReference type="SUPFAM" id="SSF52743">
    <property type="entry name" value="Subtilisin-like"/>
    <property type="match status" value="1"/>
</dbReference>
<sequence>MNNSKFSNKTNSVVAIVDSGICTSNEAFASNIIGGINFNTDSESDECYTDRNGHGTLCASVIKRIVPDAKIYVVKILNENAATHSKILIKALRHLLTQNVRVINLSIATTNIKYVDELREICKLLQDQGKILICSLQNRRMSSFPADFDTVIGVRGAAFEAPDDYWLNFKYRINCIANATPILVQGLNGKWEMFGGNSKATAVFSGVVLKKLALEPYLQNDQLFNRLEGSAMRSAWEEESDKNLMDFKERDLISPHFTYPDNVTERMKNILAETLELSEELKPLLYQYKLFHPDFELTPQKCLLILKEIEAQFGVHLCYEEMTYYNFQSIYSLLDFVYGS</sequence>
<protein>
    <recommendedName>
        <fullName evidence="6">Peptidase S8/S53 domain-containing protein</fullName>
    </recommendedName>
</protein>
<dbReference type="OrthoDB" id="184152at2"/>
<dbReference type="AlphaFoldDB" id="A0A0F7F924"/>
<proteinExistence type="inferred from homology"/>
<keyword evidence="3 5" id="KW-0378">Hydrolase</keyword>
<dbReference type="GO" id="GO:0004252">
    <property type="term" value="F:serine-type endopeptidase activity"/>
    <property type="evidence" value="ECO:0007669"/>
    <property type="project" value="UniProtKB-UniRule"/>
</dbReference>
<feature type="active site" description="Charge relay system" evidence="5">
    <location>
        <position position="18"/>
    </location>
</feature>
<keyword evidence="2 5" id="KW-0645">Protease</keyword>
<dbReference type="PROSITE" id="PS51892">
    <property type="entry name" value="SUBTILASE"/>
    <property type="match status" value="1"/>
</dbReference>
<dbReference type="HOGENOM" id="CLU_067796_0_0_9"/>
<evidence type="ECO:0000313" key="7">
    <source>
        <dbReference type="EMBL" id="AKG34958.1"/>
    </source>
</evidence>
<organism evidence="7 8">
    <name type="scientific">Paenibacillus durus ATCC 35681</name>
    <dbReference type="NCBI Taxonomy" id="1333534"/>
    <lineage>
        <taxon>Bacteria</taxon>
        <taxon>Bacillati</taxon>
        <taxon>Bacillota</taxon>
        <taxon>Bacilli</taxon>
        <taxon>Bacillales</taxon>
        <taxon>Paenibacillaceae</taxon>
        <taxon>Paenibacillus</taxon>
    </lineage>
</organism>
<dbReference type="Proteomes" id="UP000034189">
    <property type="component" value="Chromosome"/>
</dbReference>
<reference evidence="7 8" key="2">
    <citation type="journal article" date="2016" name="Genome Announc.">
        <title>Genome Sequence of a Gram-Positive Diazotroph, Paenibacillus durus Type Strain ATCC 35681.</title>
        <authorList>
            <person name="Halim M.A."/>
            <person name="Rahman A.Y."/>
            <person name="Sim K.S."/>
            <person name="Yam H.C."/>
            <person name="Rahim A.A."/>
            <person name="Ghazali A.H."/>
            <person name="Najimudin N."/>
        </authorList>
    </citation>
    <scope>NUCLEOTIDE SEQUENCE [LARGE SCALE GENOMIC DNA]</scope>
    <source>
        <strain evidence="7 8">ATCC 35681</strain>
    </source>
</reference>
<dbReference type="InterPro" id="IPR036852">
    <property type="entry name" value="Peptidase_S8/S53_dom_sf"/>
</dbReference>
<evidence type="ECO:0000256" key="3">
    <source>
        <dbReference type="ARBA" id="ARBA00022801"/>
    </source>
</evidence>
<dbReference type="RefSeq" id="WP_025698654.1">
    <property type="nucleotide sequence ID" value="NZ_ASQQ01000618.1"/>
</dbReference>
<reference evidence="7 8" key="1">
    <citation type="submission" date="2015-03" db="EMBL/GenBank/DDBJ databases">
        <authorList>
            <person name="Abdul Halim M."/>
        </authorList>
    </citation>
    <scope>NUCLEOTIDE SEQUENCE [LARGE SCALE GENOMIC DNA]</scope>
    <source>
        <strain evidence="7 8">ATCC 35681</strain>
    </source>
</reference>
<dbReference type="PATRIC" id="fig|1333534.5.peg.2337"/>
<dbReference type="InterPro" id="IPR023827">
    <property type="entry name" value="Peptidase_S8_Asp-AS"/>
</dbReference>
<dbReference type="InterPro" id="IPR050131">
    <property type="entry name" value="Peptidase_S8_subtilisin-like"/>
</dbReference>